<dbReference type="PANTHER" id="PTHR43626">
    <property type="entry name" value="ACYL-COA N-ACYLTRANSFERASE"/>
    <property type="match status" value="1"/>
</dbReference>
<keyword evidence="2" id="KW-0012">Acyltransferase</keyword>
<dbReference type="PANTHER" id="PTHR43626:SF4">
    <property type="entry name" value="GCN5-RELATED N-ACETYLTRANSFERASE 2, CHLOROPLASTIC"/>
    <property type="match status" value="1"/>
</dbReference>
<proteinExistence type="predicted"/>
<keyword evidence="5" id="KW-1185">Reference proteome</keyword>
<reference evidence="5" key="1">
    <citation type="journal article" date="2019" name="Int. J. Syst. Evol. Microbiol.">
        <title>The Global Catalogue of Microorganisms (GCM) 10K type strain sequencing project: providing services to taxonomists for standard genome sequencing and annotation.</title>
        <authorList>
            <consortium name="The Broad Institute Genomics Platform"/>
            <consortium name="The Broad Institute Genome Sequencing Center for Infectious Disease"/>
            <person name="Wu L."/>
            <person name="Ma J."/>
        </authorList>
    </citation>
    <scope>NUCLEOTIDE SEQUENCE [LARGE SCALE GENOMIC DNA]</scope>
    <source>
        <strain evidence="5">JCM 15443</strain>
    </source>
</reference>
<accession>A0ABQ2GLI2</accession>
<keyword evidence="1" id="KW-0808">Transferase</keyword>
<dbReference type="InterPro" id="IPR045039">
    <property type="entry name" value="NSI-like"/>
</dbReference>
<evidence type="ECO:0000313" key="5">
    <source>
        <dbReference type="Proteomes" id="UP000661918"/>
    </source>
</evidence>
<evidence type="ECO:0000256" key="2">
    <source>
        <dbReference type="ARBA" id="ARBA00023315"/>
    </source>
</evidence>
<gene>
    <name evidence="4" type="ORF">GCM10010841_07320</name>
</gene>
<name>A0ABQ2GLI2_9DEIO</name>
<comment type="caution">
    <text evidence="4">The sequence shown here is derived from an EMBL/GenBank/DDBJ whole genome shotgun (WGS) entry which is preliminary data.</text>
</comment>
<protein>
    <submittedName>
        <fullName evidence="4">N-acetyltransferase</fullName>
    </submittedName>
</protein>
<feature type="domain" description="N-acetyltransferase" evidence="3">
    <location>
        <begin position="14"/>
        <end position="150"/>
    </location>
</feature>
<dbReference type="SUPFAM" id="SSF55729">
    <property type="entry name" value="Acyl-CoA N-acyltransferases (Nat)"/>
    <property type="match status" value="1"/>
</dbReference>
<dbReference type="RefSeq" id="WP_229752858.1">
    <property type="nucleotide sequence ID" value="NZ_BMOM01000004.1"/>
</dbReference>
<dbReference type="Pfam" id="PF00583">
    <property type="entry name" value="Acetyltransf_1"/>
    <property type="match status" value="1"/>
</dbReference>
<dbReference type="InterPro" id="IPR000182">
    <property type="entry name" value="GNAT_dom"/>
</dbReference>
<sequence>MLQSNAMPEHPTVAFQTTLDGICAAQLTGFFEGWPQPPTPDTLHRLLSGSSHIVLAVQDRQVIGFVNAVSDGVLSAYIPLLEVRAGWRGQGLGTRLMEHLLAQLGGLYTIDTACDDELVPFYARFGMARGNAMIRRDYARQNGQSGAAER</sequence>
<dbReference type="InterPro" id="IPR016181">
    <property type="entry name" value="Acyl_CoA_acyltransferase"/>
</dbReference>
<organism evidence="4 5">
    <name type="scientific">Deinococcus aerophilus</name>
    <dbReference type="NCBI Taxonomy" id="522488"/>
    <lineage>
        <taxon>Bacteria</taxon>
        <taxon>Thermotogati</taxon>
        <taxon>Deinococcota</taxon>
        <taxon>Deinococci</taxon>
        <taxon>Deinococcales</taxon>
        <taxon>Deinococcaceae</taxon>
        <taxon>Deinococcus</taxon>
    </lineage>
</organism>
<dbReference type="PROSITE" id="PS51186">
    <property type="entry name" value="GNAT"/>
    <property type="match status" value="1"/>
</dbReference>
<dbReference type="Proteomes" id="UP000661918">
    <property type="component" value="Unassembled WGS sequence"/>
</dbReference>
<dbReference type="EMBL" id="BMOM01000004">
    <property type="protein sequence ID" value="GGM01252.1"/>
    <property type="molecule type" value="Genomic_DNA"/>
</dbReference>
<evidence type="ECO:0000313" key="4">
    <source>
        <dbReference type="EMBL" id="GGM01252.1"/>
    </source>
</evidence>
<dbReference type="Gene3D" id="3.40.630.30">
    <property type="match status" value="1"/>
</dbReference>
<evidence type="ECO:0000259" key="3">
    <source>
        <dbReference type="PROSITE" id="PS51186"/>
    </source>
</evidence>
<dbReference type="CDD" id="cd04301">
    <property type="entry name" value="NAT_SF"/>
    <property type="match status" value="1"/>
</dbReference>
<evidence type="ECO:0000256" key="1">
    <source>
        <dbReference type="ARBA" id="ARBA00022679"/>
    </source>
</evidence>